<proteinExistence type="predicted"/>
<dbReference type="EMBL" id="VEVO01000007">
    <property type="protein sequence ID" value="KAF0039481.1"/>
    <property type="molecule type" value="Genomic_DNA"/>
</dbReference>
<accession>A0A6A4T8U2</accession>
<comment type="caution">
    <text evidence="1">The sequence shown here is derived from an EMBL/GenBank/DDBJ whole genome shotgun (WGS) entry which is preliminary data.</text>
</comment>
<gene>
    <name evidence="1" type="ORF">F2P81_007716</name>
</gene>
<evidence type="ECO:0000313" key="1">
    <source>
        <dbReference type="EMBL" id="KAF0039481.1"/>
    </source>
</evidence>
<organism evidence="1 2">
    <name type="scientific">Scophthalmus maximus</name>
    <name type="common">Turbot</name>
    <name type="synonym">Psetta maxima</name>
    <dbReference type="NCBI Taxonomy" id="52904"/>
    <lineage>
        <taxon>Eukaryota</taxon>
        <taxon>Metazoa</taxon>
        <taxon>Chordata</taxon>
        <taxon>Craniata</taxon>
        <taxon>Vertebrata</taxon>
        <taxon>Euteleostomi</taxon>
        <taxon>Actinopterygii</taxon>
        <taxon>Neopterygii</taxon>
        <taxon>Teleostei</taxon>
        <taxon>Neoteleostei</taxon>
        <taxon>Acanthomorphata</taxon>
        <taxon>Carangaria</taxon>
        <taxon>Pleuronectiformes</taxon>
        <taxon>Pleuronectoidei</taxon>
        <taxon>Scophthalmidae</taxon>
        <taxon>Scophthalmus</taxon>
    </lineage>
</organism>
<dbReference type="AlphaFoldDB" id="A0A6A4T8U2"/>
<feature type="non-terminal residue" evidence="1">
    <location>
        <position position="1"/>
    </location>
</feature>
<protein>
    <submittedName>
        <fullName evidence="1">Uncharacterized protein</fullName>
    </submittedName>
</protein>
<reference evidence="1 2" key="1">
    <citation type="submission" date="2019-06" db="EMBL/GenBank/DDBJ databases">
        <title>Draft genomes of female and male turbot (Scophthalmus maximus).</title>
        <authorList>
            <person name="Xu H."/>
            <person name="Xu X.-W."/>
            <person name="Shao C."/>
            <person name="Chen S."/>
        </authorList>
    </citation>
    <scope>NUCLEOTIDE SEQUENCE [LARGE SCALE GENOMIC DNA]</scope>
    <source>
        <strain evidence="1">Ysfricsl-2016a</strain>
        <tissue evidence="1">Blood</tissue>
    </source>
</reference>
<name>A0A6A4T8U2_SCOMX</name>
<evidence type="ECO:0000313" key="2">
    <source>
        <dbReference type="Proteomes" id="UP000438429"/>
    </source>
</evidence>
<sequence length="171" mass="18674">RLVKSRQIMTHLPCRVVIPPMPLFSETKSRVTGPTVSGVFTRSRVCVLQISVRSAHCSLVGDDLPQQLESYALGELMRMTRKINIVEVFPKVVVRINAQKQHVALSSGPSGHNTVIDCLRKRSAFPNKKKSHLMLHSSGTRLQGNSRSGRSAAEKSWVAVSAGCGQLSAVC</sequence>
<dbReference type="Proteomes" id="UP000438429">
    <property type="component" value="Unassembled WGS sequence"/>
</dbReference>